<dbReference type="Gene3D" id="3.90.1150.10">
    <property type="entry name" value="Aspartate Aminotransferase, domain 1"/>
    <property type="match status" value="1"/>
</dbReference>
<comment type="catalytic activity">
    <reaction evidence="4">
        <text>(sulfur carrier)-H + L-cysteine = (sulfur carrier)-SH + L-alanine</text>
        <dbReference type="Rhea" id="RHEA:43892"/>
        <dbReference type="Rhea" id="RHEA-COMP:14737"/>
        <dbReference type="Rhea" id="RHEA-COMP:14739"/>
        <dbReference type="ChEBI" id="CHEBI:29917"/>
        <dbReference type="ChEBI" id="CHEBI:35235"/>
        <dbReference type="ChEBI" id="CHEBI:57972"/>
        <dbReference type="ChEBI" id="CHEBI:64428"/>
        <dbReference type="EC" id="2.8.1.7"/>
    </reaction>
</comment>
<dbReference type="PANTHER" id="PTHR43586:SF8">
    <property type="entry name" value="CYSTEINE DESULFURASE 1, CHLOROPLASTIC"/>
    <property type="match status" value="1"/>
</dbReference>
<keyword evidence="7" id="KW-0032">Aminotransferase</keyword>
<dbReference type="PANTHER" id="PTHR43586">
    <property type="entry name" value="CYSTEINE DESULFURASE"/>
    <property type="match status" value="1"/>
</dbReference>
<dbReference type="EMBL" id="CP067136">
    <property type="protein sequence ID" value="WCR05923.1"/>
    <property type="molecule type" value="Genomic_DNA"/>
</dbReference>
<evidence type="ECO:0000256" key="2">
    <source>
        <dbReference type="ARBA" id="ARBA00010447"/>
    </source>
</evidence>
<dbReference type="GO" id="GO:0008483">
    <property type="term" value="F:transaminase activity"/>
    <property type="evidence" value="ECO:0007669"/>
    <property type="project" value="UniProtKB-KW"/>
</dbReference>
<dbReference type="Proteomes" id="UP001219349">
    <property type="component" value="Chromosome"/>
</dbReference>
<dbReference type="PROSITE" id="PS00595">
    <property type="entry name" value="AA_TRANSFER_CLASS_5"/>
    <property type="match status" value="1"/>
</dbReference>
<proteinExistence type="inferred from homology"/>
<evidence type="ECO:0000256" key="5">
    <source>
        <dbReference type="RuleBase" id="RU004504"/>
    </source>
</evidence>
<comment type="similarity">
    <text evidence="2">Belongs to the class-V pyridoxal-phosphate-dependent aminotransferase family. Csd subfamily.</text>
</comment>
<keyword evidence="3" id="KW-0663">Pyridoxal phosphate</keyword>
<keyword evidence="8" id="KW-1185">Reference proteome</keyword>
<name>A0ABY7SFY1_9RHOB</name>
<organism evidence="7 8">
    <name type="scientific">Paracoccus fistulariae</name>
    <dbReference type="NCBI Taxonomy" id="658446"/>
    <lineage>
        <taxon>Bacteria</taxon>
        <taxon>Pseudomonadati</taxon>
        <taxon>Pseudomonadota</taxon>
        <taxon>Alphaproteobacteria</taxon>
        <taxon>Rhodobacterales</taxon>
        <taxon>Paracoccaceae</taxon>
        <taxon>Paracoccus</taxon>
    </lineage>
</organism>
<sequence length="395" mass="42865">MKIDKIVSDSPVSAKYAYFDTGAAAPPPTPVIDRVKAYLDETAELGTYLPSLRKRVYEDLETTRAKTAAFIGAKPEEIAFTKNGTEAICLVAQGIDWAEGDEIIVPETEMLSNLSVWLQLEQQRGIRVVRAKASLEGLLDAAAIAEHVTDRTRLISFVALSNVTGAVQPVAEICAMAQQRGVMTHVDAAQAIGVLDVDIHDWGCDFLSTCGRKGLRAIEGSGFLYIAEPRIAELSSCMIGWWNSSVDGEGALVLPQTAKRFEAGCPNVPAIYSLDAALDYASDLGQGAIEARCREITDYALQGLARIPGFELYGPADAAHRIGIIPFNIKGLDPRSLVLELEMRGIIIEAGHFMASSILEGYNIDCMARASIHYFNTEAEIDRLVSNILDIKESK</sequence>
<dbReference type="InterPro" id="IPR020578">
    <property type="entry name" value="Aminotrans_V_PyrdxlP_BS"/>
</dbReference>
<accession>A0ABY7SFY1</accession>
<comment type="cofactor">
    <cofactor evidence="1 5">
        <name>pyridoxal 5'-phosphate</name>
        <dbReference type="ChEBI" id="CHEBI:597326"/>
    </cofactor>
</comment>
<feature type="domain" description="Aminotransferase class V" evidence="6">
    <location>
        <begin position="18"/>
        <end position="384"/>
    </location>
</feature>
<keyword evidence="7" id="KW-0808">Transferase</keyword>
<protein>
    <submittedName>
        <fullName evidence="7">Aminotransferase class V-fold PLP-dependent enzyme</fullName>
    </submittedName>
</protein>
<evidence type="ECO:0000313" key="8">
    <source>
        <dbReference type="Proteomes" id="UP001219349"/>
    </source>
</evidence>
<evidence type="ECO:0000259" key="6">
    <source>
        <dbReference type="Pfam" id="PF00266"/>
    </source>
</evidence>
<dbReference type="SUPFAM" id="SSF53383">
    <property type="entry name" value="PLP-dependent transferases"/>
    <property type="match status" value="1"/>
</dbReference>
<dbReference type="InterPro" id="IPR015424">
    <property type="entry name" value="PyrdxlP-dep_Trfase"/>
</dbReference>
<dbReference type="RefSeq" id="WP_271885104.1">
    <property type="nucleotide sequence ID" value="NZ_CP067136.1"/>
</dbReference>
<reference evidence="7 8" key="1">
    <citation type="submission" date="2021-01" db="EMBL/GenBank/DDBJ databases">
        <title>Biogeographic distribution of Paracoccus.</title>
        <authorList>
            <person name="Hollensteiner J."/>
            <person name="Leineberger J."/>
            <person name="Brinkhoff T."/>
            <person name="Daniel R."/>
        </authorList>
    </citation>
    <scope>NUCLEOTIDE SEQUENCE [LARGE SCALE GENOMIC DNA]</scope>
    <source>
        <strain evidence="7 8">KCTC 22803</strain>
    </source>
</reference>
<evidence type="ECO:0000313" key="7">
    <source>
        <dbReference type="EMBL" id="WCR05923.1"/>
    </source>
</evidence>
<gene>
    <name evidence="7" type="ORF">JHX87_10325</name>
</gene>
<dbReference type="InterPro" id="IPR015421">
    <property type="entry name" value="PyrdxlP-dep_Trfase_major"/>
</dbReference>
<dbReference type="Gene3D" id="3.40.640.10">
    <property type="entry name" value="Type I PLP-dependent aspartate aminotransferase-like (Major domain)"/>
    <property type="match status" value="1"/>
</dbReference>
<dbReference type="InterPro" id="IPR000192">
    <property type="entry name" value="Aminotrans_V_dom"/>
</dbReference>
<evidence type="ECO:0000256" key="1">
    <source>
        <dbReference type="ARBA" id="ARBA00001933"/>
    </source>
</evidence>
<dbReference type="Pfam" id="PF00266">
    <property type="entry name" value="Aminotran_5"/>
    <property type="match status" value="1"/>
</dbReference>
<evidence type="ECO:0000256" key="4">
    <source>
        <dbReference type="ARBA" id="ARBA00050776"/>
    </source>
</evidence>
<dbReference type="InterPro" id="IPR015422">
    <property type="entry name" value="PyrdxlP-dep_Trfase_small"/>
</dbReference>
<evidence type="ECO:0000256" key="3">
    <source>
        <dbReference type="ARBA" id="ARBA00022898"/>
    </source>
</evidence>